<evidence type="ECO:0000256" key="1">
    <source>
        <dbReference type="ARBA" id="ARBA00022679"/>
    </source>
</evidence>
<feature type="compositionally biased region" description="Low complexity" evidence="7">
    <location>
        <begin position="206"/>
        <end position="228"/>
    </location>
</feature>
<gene>
    <name evidence="9" type="ORF">Cboi02_000024200</name>
</gene>
<feature type="binding site" evidence="6">
    <location>
        <position position="597"/>
    </location>
    <ligand>
        <name>ATP</name>
        <dbReference type="ChEBI" id="CHEBI:30616"/>
    </ligand>
</feature>
<dbReference type="GO" id="GO:0005634">
    <property type="term" value="C:nucleus"/>
    <property type="evidence" value="ECO:0007669"/>
    <property type="project" value="TreeGrafter"/>
</dbReference>
<keyword evidence="2 6" id="KW-0547">Nucleotide-binding</keyword>
<dbReference type="SUPFAM" id="SSF56112">
    <property type="entry name" value="Protein kinase-like (PK-like)"/>
    <property type="match status" value="1"/>
</dbReference>
<feature type="compositionally biased region" description="Polar residues" evidence="7">
    <location>
        <begin position="427"/>
        <end position="440"/>
    </location>
</feature>
<dbReference type="InterPro" id="IPR017441">
    <property type="entry name" value="Protein_kinase_ATP_BS"/>
</dbReference>
<keyword evidence="10" id="KW-1185">Reference proteome</keyword>
<dbReference type="Pfam" id="PF00069">
    <property type="entry name" value="Pkinase"/>
    <property type="match status" value="1"/>
</dbReference>
<dbReference type="PROSITE" id="PS00108">
    <property type="entry name" value="PROTEIN_KINASE_ST"/>
    <property type="match status" value="1"/>
</dbReference>
<feature type="region of interest" description="Disordered" evidence="7">
    <location>
        <begin position="411"/>
        <end position="454"/>
    </location>
</feature>
<dbReference type="PANTHER" id="PTHR11042">
    <property type="entry name" value="EUKARYOTIC TRANSLATION INITIATION FACTOR 2-ALPHA KINASE EIF2-ALPHA KINASE -RELATED"/>
    <property type="match status" value="1"/>
</dbReference>
<keyword evidence="4 6" id="KW-0067">ATP-binding</keyword>
<feature type="region of interest" description="Disordered" evidence="7">
    <location>
        <begin position="1060"/>
        <end position="1089"/>
    </location>
</feature>
<accession>A0A9W6ST68</accession>
<evidence type="ECO:0000256" key="6">
    <source>
        <dbReference type="PROSITE-ProRule" id="PRU10141"/>
    </source>
</evidence>
<dbReference type="PANTHER" id="PTHR11042:SF196">
    <property type="entry name" value="MITOSIS INHIBITOR PROTEIN KINASE SWE1"/>
    <property type="match status" value="1"/>
</dbReference>
<evidence type="ECO:0000259" key="8">
    <source>
        <dbReference type="PROSITE" id="PS50011"/>
    </source>
</evidence>
<dbReference type="PROSITE" id="PS50011">
    <property type="entry name" value="PROTEIN_KINASE_DOM"/>
    <property type="match status" value="1"/>
</dbReference>
<comment type="similarity">
    <text evidence="5">Belongs to the protein kinase superfamily. Ser/Thr protein kinase family. GCN2 subfamily.</text>
</comment>
<dbReference type="PROSITE" id="PS00107">
    <property type="entry name" value="PROTEIN_KINASE_ATP"/>
    <property type="match status" value="1"/>
</dbReference>
<evidence type="ECO:0000313" key="9">
    <source>
        <dbReference type="EMBL" id="GME66801.1"/>
    </source>
</evidence>
<dbReference type="InterPro" id="IPR000719">
    <property type="entry name" value="Prot_kinase_dom"/>
</dbReference>
<evidence type="ECO:0000313" key="10">
    <source>
        <dbReference type="Proteomes" id="UP001165120"/>
    </source>
</evidence>
<protein>
    <submittedName>
        <fullName evidence="9">Unnamed protein product</fullName>
    </submittedName>
</protein>
<feature type="region of interest" description="Disordered" evidence="7">
    <location>
        <begin position="191"/>
        <end position="234"/>
    </location>
</feature>
<evidence type="ECO:0000256" key="2">
    <source>
        <dbReference type="ARBA" id="ARBA00022741"/>
    </source>
</evidence>
<feature type="region of interest" description="Disordered" evidence="7">
    <location>
        <begin position="63"/>
        <end position="88"/>
    </location>
</feature>
<feature type="region of interest" description="Disordered" evidence="7">
    <location>
        <begin position="1104"/>
        <end position="1134"/>
    </location>
</feature>
<dbReference type="GO" id="GO:0005737">
    <property type="term" value="C:cytoplasm"/>
    <property type="evidence" value="ECO:0007669"/>
    <property type="project" value="TreeGrafter"/>
</dbReference>
<keyword evidence="3" id="KW-0418">Kinase</keyword>
<proteinExistence type="inferred from homology"/>
<feature type="domain" description="Protein kinase" evidence="8">
    <location>
        <begin position="570"/>
        <end position="1046"/>
    </location>
</feature>
<evidence type="ECO:0000256" key="5">
    <source>
        <dbReference type="ARBA" id="ARBA00037982"/>
    </source>
</evidence>
<feature type="compositionally biased region" description="Low complexity" evidence="7">
    <location>
        <begin position="1108"/>
        <end position="1130"/>
    </location>
</feature>
<dbReference type="InterPro" id="IPR050339">
    <property type="entry name" value="CC_SR_Kinase"/>
</dbReference>
<dbReference type="AlphaFoldDB" id="A0A9W6ST68"/>
<dbReference type="FunFam" id="1.10.510.10:FF:000536">
    <property type="entry name" value="Cyclin-dependent kinase WEE1"/>
    <property type="match status" value="1"/>
</dbReference>
<evidence type="ECO:0000256" key="4">
    <source>
        <dbReference type="ARBA" id="ARBA00022840"/>
    </source>
</evidence>
<dbReference type="Proteomes" id="UP001165120">
    <property type="component" value="Unassembled WGS sequence"/>
</dbReference>
<dbReference type="GO" id="GO:0004713">
    <property type="term" value="F:protein tyrosine kinase activity"/>
    <property type="evidence" value="ECO:0007669"/>
    <property type="project" value="TreeGrafter"/>
</dbReference>
<dbReference type="InterPro" id="IPR011009">
    <property type="entry name" value="Kinase-like_dom_sf"/>
</dbReference>
<sequence length="1185" mass="132273">MPETPCKKLPSQSQKLIDVSVGQSAVKIPNHNGNSSFINRGIGGNAPSNISILTNNSFTNNDNNNAISNTNNNNINSSNNTHNNSNISFNTTMNNSSLLSSHIHDSNFTNATFLSNSYDQSPSILSTSLLSSSNNNKRSQLTNKLNNIITSANNSNENSANKLLRNSKMINSKELQNCLLKFTNEFEDGYDQPSSKSIFRDENDKSNISNYNNNKNSSNKNISKGLNNRGTHSLSNFSRSKNLNLDLALSAGNDYNEREIENEDSKIFGIHDSFQYDADNDICMEDDQDTSNMNNESYNNKINITSEGQLNIKDFNYDTFKNLSCELDSNFPPTPTKLGNTIGLTNNAPSNSSDNNNLYSIYNQPRDALYRNSSQGSEFSISVVDTPTKLSHFNSVPNTREKNTRLAGLINNIDTSPMGPPTKRHQNGQNYFNISPNENPKTPVDGSFGNQRIGSSNVNLASQISLQTITAQQQQKQQQQQPQQSLLYSALHNNSSSSLHNYNHNNSNDTFTYNNINNNVSNPTITNNNFDLISERNGSAPGLARYDTFENLLAQEKNKNTVDAHLIEKFEKCSLIGTGEFSIVYKIEYENITYAVKRTKNPISGPKTRSRRREEVEILSKLSKRSDELRNEEEQHGVNIDCSFEYVLSLISAWEKDSYLYIMTDYCENGSLDKFLFENGKVSRIDEWRVWKILIEILQGVKFIHENGVLHLDLKPANIFITFEGSLKIGDFGMATELPIKPGFEREGDREYIAPEIISRQIYDKPADIFSIGLIIVEIAANIILPDNGESWQKLRSGDLTDAGRLSSNDLNDIMLPKSTTSNDTGLFSHINTVNNHSYSSAISSSLSTTSTTDKLLSASNVLSEGLENNKMDIILSSQDSGDISNIVSNSPNISGIYGKDTNKNGNNYNLTPNKQRAGYDYDYNELEGNKIEESNKTIKTTNTILSSDAPPTPTKGHGTLLNTEGITIESSISNHGVIPATMNNNSHQMKLRQIRERLQIPSWAPQFLYDGTSALDKLVHWMIQPDFTLRPSAEDILSCFECQLVEIRRTSGAIVYEGDYGPRPVSDEDEISKNSNDQMTGGLDGSDIITPDIRNETIHNDNKTNAEIDTSNDNINSNENNNGITSNNNKKTENSLSSIELEKILINDKDIIRISSFDQTNMPFLLKKLDDKKIRKYSIDMLLE</sequence>
<dbReference type="SMART" id="SM00220">
    <property type="entry name" value="S_TKc"/>
    <property type="match status" value="1"/>
</dbReference>
<dbReference type="InterPro" id="IPR008271">
    <property type="entry name" value="Ser/Thr_kinase_AS"/>
</dbReference>
<dbReference type="Gene3D" id="1.10.510.10">
    <property type="entry name" value="Transferase(Phosphotransferase) domain 1"/>
    <property type="match status" value="1"/>
</dbReference>
<dbReference type="EMBL" id="BSXN01000042">
    <property type="protein sequence ID" value="GME66801.1"/>
    <property type="molecule type" value="Genomic_DNA"/>
</dbReference>
<dbReference type="GO" id="GO:0110031">
    <property type="term" value="P:negative regulation of G2/MI transition of meiotic cell cycle"/>
    <property type="evidence" value="ECO:0007669"/>
    <property type="project" value="TreeGrafter"/>
</dbReference>
<organism evidence="9 10">
    <name type="scientific">Candida boidinii</name>
    <name type="common">Yeast</name>
    <dbReference type="NCBI Taxonomy" id="5477"/>
    <lineage>
        <taxon>Eukaryota</taxon>
        <taxon>Fungi</taxon>
        <taxon>Dikarya</taxon>
        <taxon>Ascomycota</taxon>
        <taxon>Saccharomycotina</taxon>
        <taxon>Pichiomycetes</taxon>
        <taxon>Pichiales</taxon>
        <taxon>Pichiaceae</taxon>
        <taxon>Ogataea</taxon>
        <taxon>Ogataea/Candida clade</taxon>
    </lineage>
</organism>
<dbReference type="GO" id="GO:0030447">
    <property type="term" value="P:filamentous growth"/>
    <property type="evidence" value="ECO:0007669"/>
    <property type="project" value="UniProtKB-ARBA"/>
</dbReference>
<evidence type="ECO:0000256" key="7">
    <source>
        <dbReference type="SAM" id="MobiDB-lite"/>
    </source>
</evidence>
<evidence type="ECO:0000256" key="3">
    <source>
        <dbReference type="ARBA" id="ARBA00022777"/>
    </source>
</evidence>
<keyword evidence="1" id="KW-0808">Transferase</keyword>
<dbReference type="Gene3D" id="3.30.200.20">
    <property type="entry name" value="Phosphorylase Kinase, domain 1"/>
    <property type="match status" value="1"/>
</dbReference>
<comment type="caution">
    <text evidence="9">The sequence shown here is derived from an EMBL/GenBank/DDBJ whole genome shotgun (WGS) entry which is preliminary data.</text>
</comment>
<reference evidence="9" key="1">
    <citation type="submission" date="2023-04" db="EMBL/GenBank/DDBJ databases">
        <title>Candida boidinii NBRC 10035.</title>
        <authorList>
            <person name="Ichikawa N."/>
            <person name="Sato H."/>
            <person name="Tonouchi N."/>
        </authorList>
    </citation>
    <scope>NUCLEOTIDE SEQUENCE</scope>
    <source>
        <strain evidence="9">NBRC 10035</strain>
    </source>
</reference>
<dbReference type="GO" id="GO:0005524">
    <property type="term" value="F:ATP binding"/>
    <property type="evidence" value="ECO:0007669"/>
    <property type="project" value="UniProtKB-UniRule"/>
</dbReference>
<name>A0A9W6ST68_CANBO</name>